<dbReference type="InterPro" id="IPR052526">
    <property type="entry name" value="HTH-type_Bedaq_tolerance"/>
</dbReference>
<dbReference type="InterPro" id="IPR000835">
    <property type="entry name" value="HTH_MarR-typ"/>
</dbReference>
<dbReference type="PANTHER" id="PTHR39515">
    <property type="entry name" value="CONSERVED PROTEIN"/>
    <property type="match status" value="1"/>
</dbReference>
<dbReference type="SMART" id="SM00347">
    <property type="entry name" value="HTH_MARR"/>
    <property type="match status" value="1"/>
</dbReference>
<comment type="caution">
    <text evidence="2">The sequence shown here is derived from an EMBL/GenBank/DDBJ whole genome shotgun (WGS) entry which is preliminary data.</text>
</comment>
<accession>A0ABX1FZC1</accession>
<dbReference type="Gene3D" id="1.10.10.10">
    <property type="entry name" value="Winged helix-like DNA-binding domain superfamily/Winged helix DNA-binding domain"/>
    <property type="match status" value="1"/>
</dbReference>
<protein>
    <submittedName>
        <fullName evidence="2">MarR family transcriptional regulator</fullName>
    </submittedName>
</protein>
<proteinExistence type="predicted"/>
<dbReference type="PROSITE" id="PS50995">
    <property type="entry name" value="HTH_MARR_2"/>
    <property type="match status" value="1"/>
</dbReference>
<dbReference type="InterPro" id="IPR036388">
    <property type="entry name" value="WH-like_DNA-bd_sf"/>
</dbReference>
<dbReference type="PANTHER" id="PTHR39515:SF2">
    <property type="entry name" value="HTH-TYPE TRANSCRIPTIONAL REGULATOR RV0880"/>
    <property type="match status" value="1"/>
</dbReference>
<evidence type="ECO:0000313" key="2">
    <source>
        <dbReference type="EMBL" id="NKG19293.1"/>
    </source>
</evidence>
<organism evidence="2 3">
    <name type="scientific">Paeniglutamicibacter terrestris</name>
    <dbReference type="NCBI Taxonomy" id="2723403"/>
    <lineage>
        <taxon>Bacteria</taxon>
        <taxon>Bacillati</taxon>
        <taxon>Actinomycetota</taxon>
        <taxon>Actinomycetes</taxon>
        <taxon>Micrococcales</taxon>
        <taxon>Micrococcaceae</taxon>
        <taxon>Paeniglutamicibacter</taxon>
    </lineage>
</organism>
<dbReference type="Pfam" id="PF12802">
    <property type="entry name" value="MarR_2"/>
    <property type="match status" value="1"/>
</dbReference>
<dbReference type="Proteomes" id="UP000746595">
    <property type="component" value="Unassembled WGS sequence"/>
</dbReference>
<sequence>MRAARRMRIESSSDAVSPGQYSVLAGLRSEERTIGELAAIERVSAPSMTRIVKGLLEAGLITRTVSAQDARRALVALTPAGTVAFNAARNQRTAWMAQRVEALDAADRATLARAAVLLQAMSAK</sequence>
<dbReference type="SUPFAM" id="SSF46785">
    <property type="entry name" value="Winged helix' DNA-binding domain"/>
    <property type="match status" value="1"/>
</dbReference>
<dbReference type="EMBL" id="JAAWVT010000001">
    <property type="protein sequence ID" value="NKG19293.1"/>
    <property type="molecule type" value="Genomic_DNA"/>
</dbReference>
<gene>
    <name evidence="2" type="ORF">HED64_01065</name>
</gene>
<feature type="domain" description="HTH marR-type" evidence="1">
    <location>
        <begin position="1"/>
        <end position="120"/>
    </location>
</feature>
<evidence type="ECO:0000259" key="1">
    <source>
        <dbReference type="PROSITE" id="PS50995"/>
    </source>
</evidence>
<name>A0ABX1FZC1_9MICC</name>
<evidence type="ECO:0000313" key="3">
    <source>
        <dbReference type="Proteomes" id="UP000746595"/>
    </source>
</evidence>
<dbReference type="InterPro" id="IPR036390">
    <property type="entry name" value="WH_DNA-bd_sf"/>
</dbReference>
<keyword evidence="3" id="KW-1185">Reference proteome</keyword>
<reference evidence="2 3" key="1">
    <citation type="submission" date="2020-04" db="EMBL/GenBank/DDBJ databases">
        <title>Paeniglutamicibacter sp. ANT13_2, a novel actinomycete isolated from sediment in Antarctica.</title>
        <authorList>
            <person name="Sakdapetsiri C."/>
            <person name="Pinyakong O."/>
        </authorList>
    </citation>
    <scope>NUCLEOTIDE SEQUENCE [LARGE SCALE GENOMIC DNA]</scope>
    <source>
        <strain evidence="2 3">ANT13_2</strain>
    </source>
</reference>